<organism evidence="1 2">
    <name type="scientific">Lichenicola cladoniae</name>
    <dbReference type="NCBI Taxonomy" id="1484109"/>
    <lineage>
        <taxon>Bacteria</taxon>
        <taxon>Pseudomonadati</taxon>
        <taxon>Pseudomonadota</taxon>
        <taxon>Alphaproteobacteria</taxon>
        <taxon>Acetobacterales</taxon>
        <taxon>Acetobacteraceae</taxon>
        <taxon>Lichenicola</taxon>
    </lineage>
</organism>
<dbReference type="InterPro" id="IPR025591">
    <property type="entry name" value="RloB"/>
</dbReference>
<proteinExistence type="predicted"/>
<sequence>MRRRSPPSIPERRPVFIGCEGESEVAYAGLLQAMLREASLHVHLVVHNLGRGAGDPLARVQLAVQRLAQLRRTRIAPPERFILLDGDQAARDSARAACARHLAAQHKITIVWQEPCFEALLVRHLPNCTTRRPPDTPEALRVLEREWSGYKKPLSRATLAMRIDRDAVRRAAGVERELRALLRCLGLEE</sequence>
<geneLocation type="plasmid" evidence="1 2">
    <name>unnamed8</name>
</geneLocation>
<gene>
    <name evidence="1" type="ORF">HN018_28355</name>
</gene>
<dbReference type="Pfam" id="PF13707">
    <property type="entry name" value="RloB"/>
    <property type="match status" value="1"/>
</dbReference>
<dbReference type="RefSeq" id="WP_171837326.1">
    <property type="nucleotide sequence ID" value="NZ_CP053715.1"/>
</dbReference>
<accession>A0A6M8I0U5</accession>
<dbReference type="AlphaFoldDB" id="A0A6M8I0U5"/>
<dbReference type="EMBL" id="CP053715">
    <property type="protein sequence ID" value="QKE94038.1"/>
    <property type="molecule type" value="Genomic_DNA"/>
</dbReference>
<reference evidence="1 2" key="1">
    <citation type="journal article" date="2014" name="World J. Microbiol. Biotechnol.">
        <title>Biodiversity and physiological characteristics of Antarctic and Arctic lichens-associated bacteria.</title>
        <authorList>
            <person name="Lee Y.M."/>
            <person name="Kim E.H."/>
            <person name="Lee H.K."/>
            <person name="Hong S.G."/>
        </authorList>
    </citation>
    <scope>NUCLEOTIDE SEQUENCE [LARGE SCALE GENOMIC DNA]</scope>
    <source>
        <strain evidence="1 2">PAMC 26569</strain>
        <plasmid evidence="1">unnamed8</plasmid>
    </source>
</reference>
<keyword evidence="2" id="KW-1185">Reference proteome</keyword>
<protein>
    <recommendedName>
        <fullName evidence="3">RloB-like protein</fullName>
    </recommendedName>
</protein>
<name>A0A6M8I0U5_9PROT</name>
<dbReference type="Proteomes" id="UP000500767">
    <property type="component" value="Plasmid unnamed8"/>
</dbReference>
<evidence type="ECO:0000313" key="1">
    <source>
        <dbReference type="EMBL" id="QKE94038.1"/>
    </source>
</evidence>
<keyword evidence="1" id="KW-0614">Plasmid</keyword>
<dbReference type="KEGG" id="lck:HN018_28355"/>
<evidence type="ECO:0008006" key="3">
    <source>
        <dbReference type="Google" id="ProtNLM"/>
    </source>
</evidence>
<evidence type="ECO:0000313" key="2">
    <source>
        <dbReference type="Proteomes" id="UP000500767"/>
    </source>
</evidence>